<accession>A0AAV2MBK6</accession>
<proteinExistence type="predicted"/>
<sequence>MFQLYSPLCTWIPGRRIHSHRSILGIQLHAARIDLWLAPHTRMVTALATGDSMVPITSRLPTVPGTQPLTFKRQTLVLWE</sequence>
<gene>
    <name evidence="1" type="ORF">KC01_LOCUS37201</name>
</gene>
<reference evidence="1 2" key="1">
    <citation type="submission" date="2024-04" db="EMBL/GenBank/DDBJ databases">
        <authorList>
            <person name="Waldvogel A.-M."/>
            <person name="Schoenle A."/>
        </authorList>
    </citation>
    <scope>NUCLEOTIDE SEQUENCE [LARGE SCALE GENOMIC DNA]</scope>
</reference>
<protein>
    <submittedName>
        <fullName evidence="1">Uncharacterized protein</fullName>
    </submittedName>
</protein>
<dbReference type="EMBL" id="OZ035829">
    <property type="protein sequence ID" value="CAL1610625.1"/>
    <property type="molecule type" value="Genomic_DNA"/>
</dbReference>
<organism evidence="1 2">
    <name type="scientific">Knipowitschia caucasica</name>
    <name type="common">Caucasian dwarf goby</name>
    <name type="synonym">Pomatoschistus caucasicus</name>
    <dbReference type="NCBI Taxonomy" id="637954"/>
    <lineage>
        <taxon>Eukaryota</taxon>
        <taxon>Metazoa</taxon>
        <taxon>Chordata</taxon>
        <taxon>Craniata</taxon>
        <taxon>Vertebrata</taxon>
        <taxon>Euteleostomi</taxon>
        <taxon>Actinopterygii</taxon>
        <taxon>Neopterygii</taxon>
        <taxon>Teleostei</taxon>
        <taxon>Neoteleostei</taxon>
        <taxon>Acanthomorphata</taxon>
        <taxon>Gobiaria</taxon>
        <taxon>Gobiiformes</taxon>
        <taxon>Gobioidei</taxon>
        <taxon>Gobiidae</taxon>
        <taxon>Gobiinae</taxon>
        <taxon>Knipowitschia</taxon>
    </lineage>
</organism>
<evidence type="ECO:0000313" key="2">
    <source>
        <dbReference type="Proteomes" id="UP001497482"/>
    </source>
</evidence>
<name>A0AAV2MBK6_KNICA</name>
<keyword evidence="2" id="KW-1185">Reference proteome</keyword>
<dbReference type="Proteomes" id="UP001497482">
    <property type="component" value="Chromosome 7"/>
</dbReference>
<dbReference type="AlphaFoldDB" id="A0AAV2MBK6"/>
<evidence type="ECO:0000313" key="1">
    <source>
        <dbReference type="EMBL" id="CAL1610625.1"/>
    </source>
</evidence>